<dbReference type="GO" id="GO:0044715">
    <property type="term" value="F:8-oxo-dGDP phosphatase activity"/>
    <property type="evidence" value="ECO:0007669"/>
    <property type="project" value="TreeGrafter"/>
</dbReference>
<dbReference type="OrthoDB" id="8438812at2"/>
<feature type="domain" description="Nudix hydrolase" evidence="1">
    <location>
        <begin position="116"/>
        <end position="257"/>
    </location>
</feature>
<dbReference type="Proteomes" id="UP000185678">
    <property type="component" value="Unassembled WGS sequence"/>
</dbReference>
<dbReference type="EMBL" id="FTOA01000004">
    <property type="protein sequence ID" value="SIS86514.1"/>
    <property type="molecule type" value="Genomic_DNA"/>
</dbReference>
<name>A0A1N7MK22_9PROT</name>
<evidence type="ECO:0000313" key="3">
    <source>
        <dbReference type="Proteomes" id="UP000185678"/>
    </source>
</evidence>
<dbReference type="SUPFAM" id="SSF55811">
    <property type="entry name" value="Nudix"/>
    <property type="match status" value="1"/>
</dbReference>
<evidence type="ECO:0000313" key="2">
    <source>
        <dbReference type="EMBL" id="SIS86514.1"/>
    </source>
</evidence>
<dbReference type="RefSeq" id="WP_076400633.1">
    <property type="nucleotide sequence ID" value="NZ_FTOA01000004.1"/>
</dbReference>
<dbReference type="FunFam" id="3.90.79.10:FF:000019">
    <property type="entry name" value="Thiamin pyrophosphokinase, putative"/>
    <property type="match status" value="1"/>
</dbReference>
<evidence type="ECO:0000259" key="1">
    <source>
        <dbReference type="PROSITE" id="PS51462"/>
    </source>
</evidence>
<dbReference type="InterPro" id="IPR015797">
    <property type="entry name" value="NUDIX_hydrolase-like_dom_sf"/>
</dbReference>
<dbReference type="Pfam" id="PF15916">
    <property type="entry name" value="DUF4743"/>
    <property type="match status" value="1"/>
</dbReference>
<keyword evidence="3" id="KW-1185">Reference proteome</keyword>
<dbReference type="InterPro" id="IPR000086">
    <property type="entry name" value="NUDIX_hydrolase_dom"/>
</dbReference>
<organism evidence="2 3">
    <name type="scientific">Insolitispirillum peregrinum</name>
    <dbReference type="NCBI Taxonomy" id="80876"/>
    <lineage>
        <taxon>Bacteria</taxon>
        <taxon>Pseudomonadati</taxon>
        <taxon>Pseudomonadota</taxon>
        <taxon>Alphaproteobacteria</taxon>
        <taxon>Rhodospirillales</taxon>
        <taxon>Novispirillaceae</taxon>
        <taxon>Insolitispirillum</taxon>
    </lineage>
</organism>
<dbReference type="PANTHER" id="PTHR13622:SF8">
    <property type="entry name" value="THIAMIN PYROPHOSPHOKINASE 1"/>
    <property type="match status" value="1"/>
</dbReference>
<accession>A0A1N7MK22</accession>
<protein>
    <recommendedName>
        <fullName evidence="1">Nudix hydrolase domain-containing protein</fullName>
    </recommendedName>
</protein>
<sequence length="285" mass="31171">MSFLDHIHACNRKDLSLFKPLMINEQRVGWVRSTFEPELARFPQVVRLDHNAVSLSPALSSPDLRSAAIAEVFATLASEGRCPQPRGELYACKTSWSAPELFRIDRAQVSYLGIRAYGVHMNGWVQTADGPALWIGRRALDKKVAPGKLDNMVAGGQPAGLSLVENLAKEAAEEADVPAALVAQARAVGAVTYCMEGSGGLKPDTMFCYDLELPADFTPRNTDGEMVGFELWPVRKALEVIAAGDDFKFNVNLVIVDFALRHGILTPDDEPHYEALLTGLRQPLP</sequence>
<dbReference type="PANTHER" id="PTHR13622">
    <property type="entry name" value="THIAMIN PYROPHOSPHOKINASE"/>
    <property type="match status" value="1"/>
</dbReference>
<dbReference type="Gene3D" id="3.90.79.10">
    <property type="entry name" value="Nucleoside Triphosphate Pyrophosphohydrolase"/>
    <property type="match status" value="1"/>
</dbReference>
<dbReference type="InterPro" id="IPR031804">
    <property type="entry name" value="DUF4743"/>
</dbReference>
<dbReference type="AlphaFoldDB" id="A0A1N7MK22"/>
<dbReference type="PROSITE" id="PS51462">
    <property type="entry name" value="NUDIX"/>
    <property type="match status" value="1"/>
</dbReference>
<proteinExistence type="predicted"/>
<dbReference type="CDD" id="cd03676">
    <property type="entry name" value="NUDIX_Tnr3_like"/>
    <property type="match status" value="1"/>
</dbReference>
<dbReference type="STRING" id="80876.SAMN05421779_104183"/>
<gene>
    <name evidence="2" type="ORF">SAMN05421779_104183</name>
</gene>
<reference evidence="2 3" key="1">
    <citation type="submission" date="2017-01" db="EMBL/GenBank/DDBJ databases">
        <authorList>
            <person name="Mah S.A."/>
            <person name="Swanson W.J."/>
            <person name="Moy G.W."/>
            <person name="Vacquier V.D."/>
        </authorList>
    </citation>
    <scope>NUCLEOTIDE SEQUENCE [LARGE SCALE GENOMIC DNA]</scope>
    <source>
        <strain evidence="2 3">DSM 11589</strain>
    </source>
</reference>